<name>A0A6I2F8U9_9MICO</name>
<evidence type="ECO:0000259" key="2">
    <source>
        <dbReference type="Pfam" id="PF14016"/>
    </source>
</evidence>
<evidence type="ECO:0000313" key="4">
    <source>
        <dbReference type="Proteomes" id="UP000431080"/>
    </source>
</evidence>
<proteinExistence type="predicted"/>
<accession>A0A6I2F8U9</accession>
<dbReference type="AlphaFoldDB" id="A0A6I2F8U9"/>
<comment type="caution">
    <text evidence="3">The sequence shown here is derived from an EMBL/GenBank/DDBJ whole genome shotgun (WGS) entry which is preliminary data.</text>
</comment>
<dbReference type="Proteomes" id="UP000431080">
    <property type="component" value="Unassembled WGS sequence"/>
</dbReference>
<feature type="region of interest" description="Disordered" evidence="1">
    <location>
        <begin position="16"/>
        <end position="35"/>
    </location>
</feature>
<evidence type="ECO:0000313" key="3">
    <source>
        <dbReference type="EMBL" id="MRG59150.1"/>
    </source>
</evidence>
<gene>
    <name evidence="3" type="ORF">GE115_04600</name>
</gene>
<keyword evidence="4" id="KW-1185">Reference proteome</keyword>
<feature type="domain" description="DUF4232" evidence="2">
    <location>
        <begin position="180"/>
        <end position="297"/>
    </location>
</feature>
<reference evidence="3 4" key="1">
    <citation type="submission" date="2019-10" db="EMBL/GenBank/DDBJ databases">
        <authorList>
            <person name="Nie G."/>
            <person name="Ming H."/>
            <person name="Yi B."/>
        </authorList>
    </citation>
    <scope>NUCLEOTIDE SEQUENCE [LARGE SCALE GENOMIC DNA]</scope>
    <source>
        <strain evidence="3 4">CFH 90414</strain>
    </source>
</reference>
<sequence>MLDDRRRPDRLQRVELTGPHQGCPSSPGAVGITTMGPPCRRWPGEEARMPRTNGLVIGLLAAVLLAGCAAAPGGDAHDADGAGHAPVASAVAVGSIDSSVTFRDRWVRPLPPVLPAAAEAPAGPAVGATSADADAPAGAAVSDDAASRSDAPDAVSGASGGEVPHCLDENLRGEYVARPHDSGAGQFFGDLVFSNLSPETCWLRGWPGLVAEDADGNRLGWPAGAEGTDWEYLELAPHGGRAVALLHGSQPGAYGCPETTSTRLRAFITSDGAGAGIPIDVALPVCADSTSTLGVGPLLAG</sequence>
<dbReference type="Pfam" id="PF14016">
    <property type="entry name" value="DUF4232"/>
    <property type="match status" value="1"/>
</dbReference>
<evidence type="ECO:0000256" key="1">
    <source>
        <dbReference type="SAM" id="MobiDB-lite"/>
    </source>
</evidence>
<protein>
    <submittedName>
        <fullName evidence="3">DUF4232 domain-containing protein</fullName>
    </submittedName>
</protein>
<feature type="compositionally biased region" description="Low complexity" evidence="1">
    <location>
        <begin position="123"/>
        <end position="144"/>
    </location>
</feature>
<dbReference type="EMBL" id="WJIF01000002">
    <property type="protein sequence ID" value="MRG59150.1"/>
    <property type="molecule type" value="Genomic_DNA"/>
</dbReference>
<dbReference type="InterPro" id="IPR025326">
    <property type="entry name" value="DUF4232"/>
</dbReference>
<organism evidence="3 4">
    <name type="scientific">Agromyces agglutinans</name>
    <dbReference type="NCBI Taxonomy" id="2662258"/>
    <lineage>
        <taxon>Bacteria</taxon>
        <taxon>Bacillati</taxon>
        <taxon>Actinomycetota</taxon>
        <taxon>Actinomycetes</taxon>
        <taxon>Micrococcales</taxon>
        <taxon>Microbacteriaceae</taxon>
        <taxon>Agromyces</taxon>
    </lineage>
</organism>
<feature type="region of interest" description="Disordered" evidence="1">
    <location>
        <begin position="123"/>
        <end position="163"/>
    </location>
</feature>